<gene>
    <name evidence="1" type="ORF">S03H2_30810</name>
</gene>
<evidence type="ECO:0000313" key="1">
    <source>
        <dbReference type="EMBL" id="GAH58996.1"/>
    </source>
</evidence>
<dbReference type="PANTHER" id="PTHR11937">
    <property type="entry name" value="ACTIN"/>
    <property type="match status" value="1"/>
</dbReference>
<dbReference type="EMBL" id="BARU01018652">
    <property type="protein sequence ID" value="GAH58996.1"/>
    <property type="molecule type" value="Genomic_DNA"/>
</dbReference>
<organism evidence="1">
    <name type="scientific">marine sediment metagenome</name>
    <dbReference type="NCBI Taxonomy" id="412755"/>
    <lineage>
        <taxon>unclassified sequences</taxon>
        <taxon>metagenomes</taxon>
        <taxon>ecological metagenomes</taxon>
    </lineage>
</organism>
<dbReference type="SUPFAM" id="SSF53067">
    <property type="entry name" value="Actin-like ATPase domain"/>
    <property type="match status" value="2"/>
</dbReference>
<reference evidence="1" key="1">
    <citation type="journal article" date="2014" name="Front. Microbiol.">
        <title>High frequency of phylogenetically diverse reductive dehalogenase-homologous genes in deep subseafloor sedimentary metagenomes.</title>
        <authorList>
            <person name="Kawai M."/>
            <person name="Futagami T."/>
            <person name="Toyoda A."/>
            <person name="Takaki Y."/>
            <person name="Nishi S."/>
            <person name="Hori S."/>
            <person name="Arai W."/>
            <person name="Tsubouchi T."/>
            <person name="Morono Y."/>
            <person name="Uchiyama I."/>
            <person name="Ito T."/>
            <person name="Fujiyama A."/>
            <person name="Inagaki F."/>
            <person name="Takami H."/>
        </authorList>
    </citation>
    <scope>NUCLEOTIDE SEQUENCE</scope>
    <source>
        <strain evidence="1">Expedition CK06-06</strain>
    </source>
</reference>
<dbReference type="InterPro" id="IPR043129">
    <property type="entry name" value="ATPase_NBD"/>
</dbReference>
<accession>X1GM88</accession>
<name>X1GM88_9ZZZZ</name>
<dbReference type="InterPro" id="IPR004000">
    <property type="entry name" value="Actin"/>
</dbReference>
<protein>
    <recommendedName>
        <fullName evidence="2">Actin-like protein N-terminal domain-containing protein</fullName>
    </recommendedName>
</protein>
<proteinExistence type="predicted"/>
<dbReference type="Pfam" id="PF00022">
    <property type="entry name" value="Actin"/>
    <property type="match status" value="1"/>
</dbReference>
<evidence type="ECO:0008006" key="2">
    <source>
        <dbReference type="Google" id="ProtNLM"/>
    </source>
</evidence>
<comment type="caution">
    <text evidence="1">The sequence shown here is derived from an EMBL/GenBank/DDBJ whole genome shotgun (WGS) entry which is preliminary data.</text>
</comment>
<dbReference type="AlphaFoldDB" id="X1GM88"/>
<sequence length="235" mass="27040">MSDTDNDQLLPLILDIGCNNFRMGWAGDDFPDIIAPSVYVDISDYLFKSDVINGLEDIFLDTNNQAHLVGHDALKYKSILKIHEFRKENNYNILLKFFYHYYQQLNISEELRFKQPIIIITPFYKSELEKTKLQEIYFNLLNFPSLLFLSESQAILSTLQKSSGVIVNIGESNTYISTIFHGFTNIMARDMFPITGKDLTSYLLNLILSKIGASKNIYLDMAIAKEIKNRLSLLL</sequence>
<dbReference type="Gene3D" id="3.30.420.40">
    <property type="match status" value="1"/>
</dbReference>